<keyword evidence="2 6" id="KW-0378">Hydrolase</keyword>
<dbReference type="Gene3D" id="3.20.20.80">
    <property type="entry name" value="Glycosidases"/>
    <property type="match status" value="1"/>
</dbReference>
<accession>A0A1H6FKP8</accession>
<evidence type="ECO:0000256" key="3">
    <source>
        <dbReference type="ARBA" id="ARBA00023295"/>
    </source>
</evidence>
<evidence type="ECO:0000313" key="8">
    <source>
        <dbReference type="Proteomes" id="UP000222056"/>
    </source>
</evidence>
<dbReference type="STRING" id="29539.SAMN02745716_0262"/>
<feature type="active site" description="Nucleophile" evidence="4">
    <location>
        <position position="434"/>
    </location>
</feature>
<dbReference type="InterPro" id="IPR033132">
    <property type="entry name" value="GH_1_N_CS"/>
</dbReference>
<dbReference type="PANTHER" id="PTHR10353:SF209">
    <property type="entry name" value="GALACTOLIPID GALACTOSYLTRANSFERASE SFR2, CHLOROPLASTIC"/>
    <property type="match status" value="1"/>
</dbReference>
<dbReference type="InterPro" id="IPR017853">
    <property type="entry name" value="GH"/>
</dbReference>
<keyword evidence="8" id="KW-1185">Reference proteome</keyword>
<evidence type="ECO:0000256" key="2">
    <source>
        <dbReference type="ARBA" id="ARBA00022801"/>
    </source>
</evidence>
<evidence type="ECO:0000256" key="6">
    <source>
        <dbReference type="RuleBase" id="RU004468"/>
    </source>
</evidence>
<dbReference type="PROSITE" id="PS00653">
    <property type="entry name" value="GLYCOSYL_HYDROL_F1_2"/>
    <property type="match status" value="1"/>
</dbReference>
<keyword evidence="3 6" id="KW-0326">Glycosidase</keyword>
<dbReference type="AlphaFoldDB" id="A0A1H6FKP8"/>
<dbReference type="PRINTS" id="PR00131">
    <property type="entry name" value="GLHYDRLASE1"/>
</dbReference>
<reference evidence="8" key="1">
    <citation type="submission" date="2016-10" db="EMBL/GenBank/DDBJ databases">
        <authorList>
            <person name="Varghese N."/>
            <person name="Submissions S."/>
        </authorList>
    </citation>
    <scope>NUCLEOTIDE SEQUENCE [LARGE SCALE GENOMIC DNA]</scope>
    <source>
        <strain evidence="8">ATCC 35263</strain>
    </source>
</reference>
<organism evidence="7 8">
    <name type="scientific">Thermoleophilum album</name>
    <dbReference type="NCBI Taxonomy" id="29539"/>
    <lineage>
        <taxon>Bacteria</taxon>
        <taxon>Bacillati</taxon>
        <taxon>Actinomycetota</taxon>
        <taxon>Thermoleophilia</taxon>
        <taxon>Thermoleophilales</taxon>
        <taxon>Thermoleophilaceae</taxon>
        <taxon>Thermoleophilum</taxon>
    </lineage>
</organism>
<dbReference type="InterPro" id="IPR018120">
    <property type="entry name" value="Glyco_hydro_1_AS"/>
</dbReference>
<dbReference type="EMBL" id="FNWJ01000001">
    <property type="protein sequence ID" value="SEH10413.1"/>
    <property type="molecule type" value="Genomic_DNA"/>
</dbReference>
<evidence type="ECO:0000256" key="1">
    <source>
        <dbReference type="ARBA" id="ARBA00010838"/>
    </source>
</evidence>
<dbReference type="PROSITE" id="PS00572">
    <property type="entry name" value="GLYCOSYL_HYDROL_F1_1"/>
    <property type="match status" value="1"/>
</dbReference>
<comment type="similarity">
    <text evidence="1 5">Belongs to the glycosyl hydrolase 1 family.</text>
</comment>
<evidence type="ECO:0000313" key="7">
    <source>
        <dbReference type="EMBL" id="SEH10413.1"/>
    </source>
</evidence>
<dbReference type="PANTHER" id="PTHR10353">
    <property type="entry name" value="GLYCOSYL HYDROLASE"/>
    <property type="match status" value="1"/>
</dbReference>
<dbReference type="RefSeq" id="WP_218138173.1">
    <property type="nucleotide sequence ID" value="NZ_FNWJ01000001.1"/>
</dbReference>
<dbReference type="SUPFAM" id="SSF51445">
    <property type="entry name" value="(Trans)glycosidases"/>
    <property type="match status" value="1"/>
</dbReference>
<gene>
    <name evidence="7" type="ORF">SAMN02745716_0262</name>
</gene>
<dbReference type="Pfam" id="PF00232">
    <property type="entry name" value="Glyco_hydro_1"/>
    <property type="match status" value="2"/>
</dbReference>
<dbReference type="GO" id="GO:0008422">
    <property type="term" value="F:beta-glucosidase activity"/>
    <property type="evidence" value="ECO:0007669"/>
    <property type="project" value="TreeGrafter"/>
</dbReference>
<proteinExistence type="inferred from homology"/>
<sequence length="536" mass="60186">MCLAALGAPAVAQAGEQKLRFPRDFAWGVAISAFQSEMGGRPANADRRSDWWVWTHDRDNIARRVVSGDLPERGPGSWRVYATDAKLAKGLGVRVFRLSIEWSRIFPRPTTKVRVGRRITRQALRALDRLADHRAIAHYRRVLKTLRRLGLRPFVTLNHFTLPLWLHDPLATRAALAARGPDDPLPPGLDRAGWLSSTTAREFRKYAAYMAWRFGDLVDDWITLNEPLVVVTSGFVNAPGSFSGNFPPGVLSFTGAVAAVRNLEVANTLAYDAIHALDRRDADGDGRRAQVGIVHNMAAFEPLDPASAADRRGAEHADWLFNRLILEAVVRGDQDRNANGKIDPPERARHRRKADFIGVNYYLRVRVQGTAAPLSRAIPIADFLPRVGWRNRFDPSAPPCPTVCTDVGWEVFPLGLERVLSEVGRYRLPVYVTENGIADDDDDLRPAYIVQHLAVLARAMRKRTADVRGYFHWSLVDNYEWALGFGPKFGLYSFDPNTLARRPRRSARVYREIVRRNAVTRSLLERYPLPVIASAG</sequence>
<evidence type="ECO:0000256" key="5">
    <source>
        <dbReference type="RuleBase" id="RU003690"/>
    </source>
</evidence>
<protein>
    <submittedName>
        <fullName evidence="7">Beta-galactosidase</fullName>
    </submittedName>
</protein>
<dbReference type="Proteomes" id="UP000222056">
    <property type="component" value="Unassembled WGS sequence"/>
</dbReference>
<dbReference type="InterPro" id="IPR001360">
    <property type="entry name" value="Glyco_hydro_1"/>
</dbReference>
<dbReference type="GO" id="GO:0005975">
    <property type="term" value="P:carbohydrate metabolic process"/>
    <property type="evidence" value="ECO:0007669"/>
    <property type="project" value="InterPro"/>
</dbReference>
<name>A0A1H6FKP8_THEAL</name>
<evidence type="ECO:0000256" key="4">
    <source>
        <dbReference type="PROSITE-ProRule" id="PRU10055"/>
    </source>
</evidence>